<keyword evidence="3 7" id="KW-0812">Transmembrane</keyword>
<evidence type="ECO:0000313" key="11">
    <source>
        <dbReference type="EMBL" id="KAJ1642569.1"/>
    </source>
</evidence>
<dbReference type="SMART" id="SM01190">
    <property type="entry name" value="EMP24_GP25L"/>
    <property type="match status" value="1"/>
</dbReference>
<dbReference type="Pfam" id="PF01105">
    <property type="entry name" value="EMP24_GP25L"/>
    <property type="match status" value="1"/>
</dbReference>
<dbReference type="Proteomes" id="UP001145021">
    <property type="component" value="Unassembled WGS sequence"/>
</dbReference>
<evidence type="ECO:0000259" key="10">
    <source>
        <dbReference type="PROSITE" id="PS50866"/>
    </source>
</evidence>
<dbReference type="PANTHER" id="PTHR22811">
    <property type="entry name" value="TRANSMEMBRANE EMP24 DOMAIN-CONTAINING PROTEIN"/>
    <property type="match status" value="1"/>
</dbReference>
<name>A0A9W8CGT7_9FUNG</name>
<comment type="subcellular location">
    <subcellularLocation>
        <location evidence="1 7">Membrane</location>
        <topology evidence="1 7">Single-pass type I membrane protein</topology>
    </subcellularLocation>
</comment>
<dbReference type="InterPro" id="IPR009038">
    <property type="entry name" value="GOLD_dom"/>
</dbReference>
<comment type="similarity">
    <text evidence="2 7">Belongs to the EMP24/GP25L family.</text>
</comment>
<evidence type="ECO:0000256" key="5">
    <source>
        <dbReference type="ARBA" id="ARBA00022989"/>
    </source>
</evidence>
<evidence type="ECO:0000256" key="9">
    <source>
        <dbReference type="SAM" id="SignalP"/>
    </source>
</evidence>
<sequence>MLFRPAAALVTVLAAAATLANGLHFYLRDGEQQCFLEELPKNVLVTGHYRTEEWREGEKKYVENPSITVSMTADDNNAAHRVMNQKGGHQGKFSFSAGNPGEHTICVQALGAQASGWMASSVVRFTLDIGVGEPDDGGMEAVEKIKSIKEKIEVLNRQLEEIRVEQKYQRERELEFDRVTAGIKTRVGLWALVQLGIVGAVSYWQLGHLRKFFEAKKLV</sequence>
<dbReference type="AlphaFoldDB" id="A0A9W8CGT7"/>
<keyword evidence="6 8" id="KW-0472">Membrane</keyword>
<keyword evidence="5 8" id="KW-1133">Transmembrane helix</keyword>
<protein>
    <submittedName>
        <fullName evidence="11">Emp24p/erv25p- protein</fullName>
    </submittedName>
</protein>
<feature type="transmembrane region" description="Helical" evidence="8">
    <location>
        <begin position="187"/>
        <end position="206"/>
    </location>
</feature>
<comment type="caution">
    <text evidence="11">The sequence shown here is derived from an EMBL/GenBank/DDBJ whole genome shotgun (WGS) entry which is preliminary data.</text>
</comment>
<dbReference type="GO" id="GO:0016020">
    <property type="term" value="C:membrane"/>
    <property type="evidence" value="ECO:0007669"/>
    <property type="project" value="UniProtKB-SubCell"/>
</dbReference>
<dbReference type="EMBL" id="JANBOH010000376">
    <property type="protein sequence ID" value="KAJ1642569.1"/>
    <property type="molecule type" value="Genomic_DNA"/>
</dbReference>
<gene>
    <name evidence="11" type="primary">ERP1</name>
    <name evidence="11" type="ORF">LPJ64_005595</name>
</gene>
<evidence type="ECO:0000256" key="7">
    <source>
        <dbReference type="RuleBase" id="RU003827"/>
    </source>
</evidence>
<dbReference type="PROSITE" id="PS50866">
    <property type="entry name" value="GOLD"/>
    <property type="match status" value="1"/>
</dbReference>
<feature type="domain" description="GOLD" evidence="10">
    <location>
        <begin position="32"/>
        <end position="129"/>
    </location>
</feature>
<evidence type="ECO:0000256" key="3">
    <source>
        <dbReference type="ARBA" id="ARBA00022692"/>
    </source>
</evidence>
<keyword evidence="12" id="KW-1185">Reference proteome</keyword>
<evidence type="ECO:0000256" key="6">
    <source>
        <dbReference type="ARBA" id="ARBA00023136"/>
    </source>
</evidence>
<dbReference type="InterPro" id="IPR015720">
    <property type="entry name" value="Emp24-like"/>
</dbReference>
<organism evidence="11 12">
    <name type="scientific">Coemansia asiatica</name>
    <dbReference type="NCBI Taxonomy" id="1052880"/>
    <lineage>
        <taxon>Eukaryota</taxon>
        <taxon>Fungi</taxon>
        <taxon>Fungi incertae sedis</taxon>
        <taxon>Zoopagomycota</taxon>
        <taxon>Kickxellomycotina</taxon>
        <taxon>Kickxellomycetes</taxon>
        <taxon>Kickxellales</taxon>
        <taxon>Kickxellaceae</taxon>
        <taxon>Coemansia</taxon>
    </lineage>
</organism>
<accession>A0A9W8CGT7</accession>
<evidence type="ECO:0000256" key="8">
    <source>
        <dbReference type="SAM" id="Phobius"/>
    </source>
</evidence>
<reference evidence="11" key="1">
    <citation type="submission" date="2022-07" db="EMBL/GenBank/DDBJ databases">
        <title>Phylogenomic reconstructions and comparative analyses of Kickxellomycotina fungi.</title>
        <authorList>
            <person name="Reynolds N.K."/>
            <person name="Stajich J.E."/>
            <person name="Barry K."/>
            <person name="Grigoriev I.V."/>
            <person name="Crous P."/>
            <person name="Smith M.E."/>
        </authorList>
    </citation>
    <scope>NUCLEOTIDE SEQUENCE</scope>
    <source>
        <strain evidence="11">NBRC 105413</strain>
    </source>
</reference>
<proteinExistence type="inferred from homology"/>
<evidence type="ECO:0000313" key="12">
    <source>
        <dbReference type="Proteomes" id="UP001145021"/>
    </source>
</evidence>
<evidence type="ECO:0000256" key="4">
    <source>
        <dbReference type="ARBA" id="ARBA00022729"/>
    </source>
</evidence>
<evidence type="ECO:0000256" key="1">
    <source>
        <dbReference type="ARBA" id="ARBA00004479"/>
    </source>
</evidence>
<evidence type="ECO:0000256" key="2">
    <source>
        <dbReference type="ARBA" id="ARBA00007104"/>
    </source>
</evidence>
<feature type="signal peptide" evidence="9">
    <location>
        <begin position="1"/>
        <end position="22"/>
    </location>
</feature>
<keyword evidence="4 9" id="KW-0732">Signal</keyword>
<feature type="chain" id="PRO_5040917861" evidence="9">
    <location>
        <begin position="23"/>
        <end position="219"/>
    </location>
</feature>